<gene>
    <name evidence="1" type="ORF">SPELUC_LOCUS967</name>
</gene>
<proteinExistence type="predicted"/>
<sequence>MNPFLFITFLIISLSFVSSHVINPYKRNEKDPEWGCLGSNGPALWHQIDKSYKTCKGIKQQSPIDLKVEDFTNSTKLKLNVIKPTDLILLNNGHTYQVQRSEGTIEKPALYEDATLKVDGETYYLAQYHFHMPSEHHIEGRDLLMEGHWVFKTLSNPDAKLAVLGVLFDLGEHEEPGLKPFVNIIDKKPLEVNEHVNITTSLTEQIFKKVKTVYSYIGSLTTPPCTEGVRWFVSSDVQSISPSQFKSLKYVLKYNARFTQKRLDIGEPKSHKPWKPMISH</sequence>
<dbReference type="Proteomes" id="UP000789366">
    <property type="component" value="Unassembled WGS sequence"/>
</dbReference>
<organism evidence="1 2">
    <name type="scientific">Cetraspora pellucida</name>
    <dbReference type="NCBI Taxonomy" id="1433469"/>
    <lineage>
        <taxon>Eukaryota</taxon>
        <taxon>Fungi</taxon>
        <taxon>Fungi incertae sedis</taxon>
        <taxon>Mucoromycota</taxon>
        <taxon>Glomeromycotina</taxon>
        <taxon>Glomeromycetes</taxon>
        <taxon>Diversisporales</taxon>
        <taxon>Gigasporaceae</taxon>
        <taxon>Cetraspora</taxon>
    </lineage>
</organism>
<comment type="caution">
    <text evidence="1">The sequence shown here is derived from an EMBL/GenBank/DDBJ whole genome shotgun (WGS) entry which is preliminary data.</text>
</comment>
<keyword evidence="2" id="KW-1185">Reference proteome</keyword>
<accession>A0ACA9K5U8</accession>
<reference evidence="1" key="1">
    <citation type="submission" date="2021-06" db="EMBL/GenBank/DDBJ databases">
        <authorList>
            <person name="Kallberg Y."/>
            <person name="Tangrot J."/>
            <person name="Rosling A."/>
        </authorList>
    </citation>
    <scope>NUCLEOTIDE SEQUENCE</scope>
    <source>
        <strain evidence="1">28 12/20/2015</strain>
    </source>
</reference>
<protein>
    <submittedName>
        <fullName evidence="1">7247_t:CDS:1</fullName>
    </submittedName>
</protein>
<evidence type="ECO:0000313" key="2">
    <source>
        <dbReference type="Proteomes" id="UP000789366"/>
    </source>
</evidence>
<dbReference type="EMBL" id="CAJVPW010000446">
    <property type="protein sequence ID" value="CAG8454379.1"/>
    <property type="molecule type" value="Genomic_DNA"/>
</dbReference>
<evidence type="ECO:0000313" key="1">
    <source>
        <dbReference type="EMBL" id="CAG8454379.1"/>
    </source>
</evidence>
<name>A0ACA9K5U8_9GLOM</name>